<dbReference type="Proteomes" id="UP000663855">
    <property type="component" value="Unassembled WGS sequence"/>
</dbReference>
<accession>A0A815UKX4</accession>
<name>A0A815UKX4_9BILA</name>
<dbReference type="GO" id="GO:0010468">
    <property type="term" value="P:regulation of gene expression"/>
    <property type="evidence" value="ECO:0007669"/>
    <property type="project" value="InterPro"/>
</dbReference>
<feature type="region of interest" description="Disordered" evidence="7">
    <location>
        <begin position="299"/>
        <end position="328"/>
    </location>
</feature>
<feature type="domain" description="Sister chromatid cohesion C-terminal" evidence="8">
    <location>
        <begin position="1613"/>
        <end position="1816"/>
    </location>
</feature>
<dbReference type="Pfam" id="PF12830">
    <property type="entry name" value="Nipped-B_C"/>
    <property type="match status" value="1"/>
</dbReference>
<dbReference type="InterPro" id="IPR024986">
    <property type="entry name" value="Nipped-B_C"/>
</dbReference>
<evidence type="ECO:0000259" key="8">
    <source>
        <dbReference type="Pfam" id="PF12830"/>
    </source>
</evidence>
<evidence type="ECO:0000313" key="9">
    <source>
        <dbReference type="EMBL" id="CAF1520862.1"/>
    </source>
</evidence>
<gene>
    <name evidence="9" type="ORF">CJN711_LOCUS28386</name>
</gene>
<dbReference type="GO" id="GO:0071169">
    <property type="term" value="P:establishment of protein localization to chromatin"/>
    <property type="evidence" value="ECO:0007669"/>
    <property type="project" value="TreeGrafter"/>
</dbReference>
<feature type="compositionally biased region" description="Polar residues" evidence="7">
    <location>
        <begin position="305"/>
        <end position="324"/>
    </location>
</feature>
<protein>
    <recommendedName>
        <fullName evidence="6">Nipped-B protein</fullName>
    </recommendedName>
</protein>
<evidence type="ECO:0000256" key="3">
    <source>
        <dbReference type="ARBA" id="ARBA00022737"/>
    </source>
</evidence>
<reference evidence="9" key="1">
    <citation type="submission" date="2021-02" db="EMBL/GenBank/DDBJ databases">
        <authorList>
            <person name="Nowell W R."/>
        </authorList>
    </citation>
    <scope>NUCLEOTIDE SEQUENCE</scope>
</reference>
<dbReference type="InterPro" id="IPR011989">
    <property type="entry name" value="ARM-like"/>
</dbReference>
<evidence type="ECO:0000256" key="7">
    <source>
        <dbReference type="SAM" id="MobiDB-lite"/>
    </source>
</evidence>
<proteinExistence type="inferred from homology"/>
<dbReference type="GO" id="GO:0061775">
    <property type="term" value="F:cohesin loader activity"/>
    <property type="evidence" value="ECO:0007669"/>
    <property type="project" value="InterPro"/>
</dbReference>
<evidence type="ECO:0000256" key="4">
    <source>
        <dbReference type="ARBA" id="ARBA00023242"/>
    </source>
</evidence>
<dbReference type="CDD" id="cd23958">
    <property type="entry name" value="SCC2"/>
    <property type="match status" value="1"/>
</dbReference>
<evidence type="ECO:0000256" key="1">
    <source>
        <dbReference type="ARBA" id="ARBA00004123"/>
    </source>
</evidence>
<keyword evidence="3 6" id="KW-0677">Repeat</keyword>
<dbReference type="InterPro" id="IPR016024">
    <property type="entry name" value="ARM-type_fold"/>
</dbReference>
<dbReference type="GO" id="GO:0090694">
    <property type="term" value="C:Scc2-Scc4 cohesin loading complex"/>
    <property type="evidence" value="ECO:0007669"/>
    <property type="project" value="TreeGrafter"/>
</dbReference>
<dbReference type="Pfam" id="PF12765">
    <property type="entry name" value="Cohesin_HEAT"/>
    <property type="match status" value="1"/>
</dbReference>
<feature type="compositionally biased region" description="Polar residues" evidence="7">
    <location>
        <begin position="226"/>
        <end position="242"/>
    </location>
</feature>
<evidence type="ECO:0000256" key="6">
    <source>
        <dbReference type="RuleBase" id="RU364107"/>
    </source>
</evidence>
<dbReference type="InterPro" id="IPR033031">
    <property type="entry name" value="Scc2/Nipped-B"/>
</dbReference>
<dbReference type="GO" id="GO:0034087">
    <property type="term" value="P:establishment of mitotic sister chromatid cohesion"/>
    <property type="evidence" value="ECO:0007669"/>
    <property type="project" value="TreeGrafter"/>
</dbReference>
<feature type="compositionally biased region" description="Acidic residues" evidence="7">
    <location>
        <begin position="397"/>
        <end position="408"/>
    </location>
</feature>
<keyword evidence="4 6" id="KW-0539">Nucleus</keyword>
<feature type="region of interest" description="Disordered" evidence="7">
    <location>
        <begin position="1983"/>
        <end position="2013"/>
    </location>
</feature>
<comment type="similarity">
    <text evidence="2 6">Belongs to the SCC2/Nipped-B family.</text>
</comment>
<dbReference type="PANTHER" id="PTHR21704">
    <property type="entry name" value="NIPPED-B-LIKE PROTEIN DELANGIN SCC2-RELATED"/>
    <property type="match status" value="1"/>
</dbReference>
<dbReference type="Gene3D" id="1.25.10.10">
    <property type="entry name" value="Leucine-rich Repeat Variant"/>
    <property type="match status" value="1"/>
</dbReference>
<feature type="region of interest" description="Disordered" evidence="7">
    <location>
        <begin position="126"/>
        <end position="177"/>
    </location>
</feature>
<evidence type="ECO:0000256" key="5">
    <source>
        <dbReference type="ARBA" id="ARBA00023306"/>
    </source>
</evidence>
<dbReference type="GO" id="GO:1990414">
    <property type="term" value="P:replication-born double-strand break repair via sister chromatid exchange"/>
    <property type="evidence" value="ECO:0007669"/>
    <property type="project" value="TreeGrafter"/>
</dbReference>
<keyword evidence="5 6" id="KW-0131">Cell cycle</keyword>
<comment type="caution">
    <text evidence="9">The sequence shown here is derived from an EMBL/GenBank/DDBJ whole genome shotgun (WGS) entry which is preliminary data.</text>
</comment>
<feature type="compositionally biased region" description="Basic residues" evidence="7">
    <location>
        <begin position="1984"/>
        <end position="1997"/>
    </location>
</feature>
<dbReference type="PANTHER" id="PTHR21704:SF18">
    <property type="entry name" value="NIPPED-B-LIKE PROTEIN"/>
    <property type="match status" value="1"/>
</dbReference>
<feature type="compositionally biased region" description="Polar residues" evidence="7">
    <location>
        <begin position="132"/>
        <end position="144"/>
    </location>
</feature>
<dbReference type="EMBL" id="CAJNOV010013429">
    <property type="protein sequence ID" value="CAF1520862.1"/>
    <property type="molecule type" value="Genomic_DNA"/>
</dbReference>
<evidence type="ECO:0000256" key="2">
    <source>
        <dbReference type="ARBA" id="ARBA00009252"/>
    </source>
</evidence>
<comment type="subcellular location">
    <subcellularLocation>
        <location evidence="1 6">Nucleus</location>
    </subcellularLocation>
</comment>
<feature type="compositionally biased region" description="Low complexity" evidence="7">
    <location>
        <begin position="214"/>
        <end position="225"/>
    </location>
</feature>
<dbReference type="SUPFAM" id="SSF48371">
    <property type="entry name" value="ARM repeat"/>
    <property type="match status" value="1"/>
</dbReference>
<sequence length="2013" mass="229601">MDLPSINLITAAPLNDVVRELPVLSLANPGMERIVDSSTAEYTSMLLNCRDGSLAQQLAHKLSIVSNTATSITLRHPSDPPPPPIQALPPLLQTVTQYNPNIFNGVCLPPSTFSRPFSSPTNLYSHYPTHHFPQQVSPSNNGGYNPTAASATSPYPPRGFMPTTTATNQPPSDCQSLLYPQTSPLAPHRPTRPTAVVPPLPKDPIISSPVSSMITTSSMTPQSSSLNYQQVSPQKTSNNESSYQKQIGTLQLHEIAHKPSHTVINNDSNEDMTKKPVIQQEPTHPQIEKIRINLHKIHHEDPASIKSTSPSKQRSIKPNITPQLNHLPADFTPDLIKELLQDGYSLDNSAGERSLRQRRSGNSNTTSSNNSPKKKRVRSLSTEDDDDDNNNDHHDDDDINDMDNDEEQQPLKKRIRRTNDHSLNNISIDVMSALNKKTRDRLARKALDIDADPQENASYQRFVQLLDIFNDDYERHHEQFEQTPDDHYLDLLLSDHTLDEMAILSEKLKLSTYMSRIDRTKLKRLLEILSLRIKQGIEISPILKHDINDDQSNEEEERIWRDLVFERLTMCANACEISLNIMTTDHMPKEILIEHVIEHTALFIKAQLAKTIFPEYDPLYRNDNHSKDPSLTKQKRSKVTGTKCKQVQILYNKIVSLFQGITDLMPLGKYTDTIILAISSFTVSCIYVENIVDIQAHSLRILTELFSRYEHHRDSILEDLLLSIARLPTSKKSLRCYRLPSSESIQMFTALIMHLIHAPVSLGSVTNLNLIDTTNELYLLNTYTTAQNLAFKFLTLFFRSCGTKQGEDDYRIVFENFLADLLVTANRPEWPASEILLTLLSRILMTNFSNHSLPINTRLQSLDYLGSVAAQLRKDTIDNDVLNSKENQDKLDQIVHKTLSSIELDEDLMEVYKTDPLRYHRSLVIYLNELSLSDQTSHFAKMFHIGQWLRDLNLTVERLTQTLTRRMKSSQAEIVDDDVDESMNNNGSKPSISVEDEIEIKKSEKLTTLKMLSIPEIARKQQRYTLDIEYDDICLLMRYLTSNRPFLKTFDVYLKQLAAIFQSEAGTNIRSKAMKCLCTVVEADPTVLARNDIKSCVKVGLTDKSISVREAAIDLIGRYIVQKQELILQYYDVLCERSIDTGVSVRKRVVKIFRDVCLTQPSFSRIPDICSRLLRRIHDEESIRKLVLETFQQLWFSPSRSQQDVRQRVQTIIDVLVDAQKQNYTWLENLVKEFLHTNDKQSIDDKKKVREQRKDVLKAIQDIVDELVESILKIESANDQVSSNKMVATFIALYALGKAKPENVLPHVSTIVEYLNIKCTSYNDNIIVQYVAKILEFTVSTIVEYLNIKCTSYNDNIIVQYVAKILEFTVPLMKSASASIIYSLEGSLTKLLLVSGQLVIHSSIACLSAVIRLSKNTQLVKDVFVRYHSIVVQCQQKILENPNEEFKGSAQLARSIYILGVLCKYFDVEKHEFDELEFSVDDLFQLFIFLVQRPESVVKLKSLVGLGFFLQRYGQYLVRDTIRQLYHTYLLDRRPAAAQLRCQVLINLEEYFRDCIRRMAEQDIDYLHLSTTATTTMTTTATTVTHDDENSNDANGPTGANLKDTTDVHSEMASSIAQCYLRIVLETYLSEDETIRQCVRKVVTCILEQGLVHPVQFIPYLIAMTTDRDTNIQQSAEQNLQDLDKTNPGIIQTKVMNGFKMSYQLQKLLAIANNNKNNSQSNAHTEVIRGMTKVAVTPANNQQSPYCSINHFLYSLIRSSRVYRRGLISQLLKMFDNDATTTTSITLEEQLFVADNLAYFPYQVQDEPLYLIEQIDLTVSVSGSTQLQQFRDLLKQYLDYVDDDEGIDINKLEEKFLNLSDTIIDELKQCLRTSKSTMLLLLLKSYLKDVYSLNDTKITEYDHTESSKITDRPIITRKMNVKFEPKIILDTIKPSNHMDNIQRRKQILKDFADFKRYLLAFDTDTDDTVSSITELLPATSLTPKTKKKSAGTTKRRKVMIDSDDDSADGNFQP</sequence>
<feature type="region of interest" description="Disordered" evidence="7">
    <location>
        <begin position="348"/>
        <end position="418"/>
    </location>
</feature>
<feature type="region of interest" description="Disordered" evidence="7">
    <location>
        <begin position="214"/>
        <end position="242"/>
    </location>
</feature>
<dbReference type="GO" id="GO:0140588">
    <property type="term" value="P:chromatin looping"/>
    <property type="evidence" value="ECO:0007669"/>
    <property type="project" value="InterPro"/>
</dbReference>
<organism evidence="9 10">
    <name type="scientific">Rotaria magnacalcarata</name>
    <dbReference type="NCBI Taxonomy" id="392030"/>
    <lineage>
        <taxon>Eukaryota</taxon>
        <taxon>Metazoa</taxon>
        <taxon>Spiralia</taxon>
        <taxon>Gnathifera</taxon>
        <taxon>Rotifera</taxon>
        <taxon>Eurotatoria</taxon>
        <taxon>Bdelloidea</taxon>
        <taxon>Philodinida</taxon>
        <taxon>Philodinidae</taxon>
        <taxon>Rotaria</taxon>
    </lineage>
</organism>
<feature type="compositionally biased region" description="Low complexity" evidence="7">
    <location>
        <begin position="362"/>
        <end position="371"/>
    </location>
</feature>
<dbReference type="InterPro" id="IPR026003">
    <property type="entry name" value="Cohesin_HEAT"/>
</dbReference>
<feature type="compositionally biased region" description="Polar residues" evidence="7">
    <location>
        <begin position="162"/>
        <end position="177"/>
    </location>
</feature>
<dbReference type="GO" id="GO:0003682">
    <property type="term" value="F:chromatin binding"/>
    <property type="evidence" value="ECO:0007669"/>
    <property type="project" value="TreeGrafter"/>
</dbReference>
<evidence type="ECO:0000313" key="10">
    <source>
        <dbReference type="Proteomes" id="UP000663855"/>
    </source>
</evidence>